<evidence type="ECO:0000256" key="2">
    <source>
        <dbReference type="SAM" id="MobiDB-lite"/>
    </source>
</evidence>
<dbReference type="GO" id="GO:0003690">
    <property type="term" value="F:double-stranded DNA binding"/>
    <property type="evidence" value="ECO:0007669"/>
    <property type="project" value="InterPro"/>
</dbReference>
<feature type="compositionally biased region" description="Basic and acidic residues" evidence="2">
    <location>
        <begin position="685"/>
        <end position="695"/>
    </location>
</feature>
<keyword evidence="1" id="KW-0175">Coiled coil</keyword>
<dbReference type="InterPro" id="IPR042509">
    <property type="entry name" value="ZCCHC3"/>
</dbReference>
<evidence type="ECO:0000313" key="5">
    <source>
        <dbReference type="Proteomes" id="UP000694892"/>
    </source>
</evidence>
<reference evidence="5" key="1">
    <citation type="journal article" date="2016" name="Nature">
        <title>Genome evolution in the allotetraploid frog Xenopus laevis.</title>
        <authorList>
            <person name="Session A.M."/>
            <person name="Uno Y."/>
            <person name="Kwon T."/>
            <person name="Chapman J.A."/>
            <person name="Toyoda A."/>
            <person name="Takahashi S."/>
            <person name="Fukui A."/>
            <person name="Hikosaka A."/>
            <person name="Suzuki A."/>
            <person name="Kondo M."/>
            <person name="van Heeringen S.J."/>
            <person name="Quigley I."/>
            <person name="Heinz S."/>
            <person name="Ogino H."/>
            <person name="Ochi H."/>
            <person name="Hellsten U."/>
            <person name="Lyons J.B."/>
            <person name="Simakov O."/>
            <person name="Putnam N."/>
            <person name="Stites J."/>
            <person name="Kuroki Y."/>
            <person name="Tanaka T."/>
            <person name="Michiue T."/>
            <person name="Watanabe M."/>
            <person name="Bogdanovic O."/>
            <person name="Lister R."/>
            <person name="Georgiou G."/>
            <person name="Paranjpe S.S."/>
            <person name="van Kruijsbergen I."/>
            <person name="Shu S."/>
            <person name="Carlson J."/>
            <person name="Kinoshita T."/>
            <person name="Ohta Y."/>
            <person name="Mawaribuchi S."/>
            <person name="Jenkins J."/>
            <person name="Grimwood J."/>
            <person name="Schmutz J."/>
            <person name="Mitros T."/>
            <person name="Mozaffari S.V."/>
            <person name="Suzuki Y."/>
            <person name="Haramoto Y."/>
            <person name="Yamamoto T.S."/>
            <person name="Takagi C."/>
            <person name="Heald R."/>
            <person name="Miller K."/>
            <person name="Haudenschild C."/>
            <person name="Kitzman J."/>
            <person name="Nakayama T."/>
            <person name="Izutsu Y."/>
            <person name="Robert J."/>
            <person name="Fortriede J."/>
            <person name="Burns K."/>
            <person name="Lotay V."/>
            <person name="Karimi K."/>
            <person name="Yasuoka Y."/>
            <person name="Dichmann D.S."/>
            <person name="Flajnik M.F."/>
            <person name="Houston D.W."/>
            <person name="Shendure J."/>
            <person name="DuPasquier L."/>
            <person name="Vize P.D."/>
            <person name="Zorn A.M."/>
            <person name="Ito M."/>
            <person name="Marcotte E.M."/>
            <person name="Wallingford J.B."/>
            <person name="Ito Y."/>
            <person name="Asashima M."/>
            <person name="Ueno N."/>
            <person name="Matsuda Y."/>
            <person name="Veenstra G.J."/>
            <person name="Fujiyama A."/>
            <person name="Harland R.M."/>
            <person name="Taira M."/>
            <person name="Rokhsar D.S."/>
        </authorList>
    </citation>
    <scope>NUCLEOTIDE SEQUENCE [LARGE SCALE GENOMIC DNA]</scope>
    <source>
        <strain evidence="5">J</strain>
    </source>
</reference>
<feature type="region of interest" description="Disordered" evidence="2">
    <location>
        <begin position="644"/>
        <end position="726"/>
    </location>
</feature>
<dbReference type="GO" id="GO:0002218">
    <property type="term" value="P:activation of innate immune response"/>
    <property type="evidence" value="ECO:0007669"/>
    <property type="project" value="InterPro"/>
</dbReference>
<feature type="domain" description="Zinc finger CCHC" evidence="3">
    <location>
        <begin position="508"/>
        <end position="579"/>
    </location>
</feature>
<dbReference type="Pfam" id="PF23058">
    <property type="entry name" value="RBD_ZCCHC3_2nd"/>
    <property type="match status" value="1"/>
</dbReference>
<dbReference type="PANTHER" id="PTHR22639">
    <property type="entry name" value="GAG-RELATED PROTEIN"/>
    <property type="match status" value="1"/>
</dbReference>
<feature type="region of interest" description="Disordered" evidence="2">
    <location>
        <begin position="278"/>
        <end position="309"/>
    </location>
</feature>
<dbReference type="AlphaFoldDB" id="A0A974HEY7"/>
<dbReference type="Proteomes" id="UP000694892">
    <property type="component" value="Chromosome 6S"/>
</dbReference>
<proteinExistence type="predicted"/>
<dbReference type="InterPro" id="IPR057811">
    <property type="entry name" value="RBD_ZCCHC3_2nd"/>
</dbReference>
<name>A0A974HEY7_XENLA</name>
<feature type="region of interest" description="Disordered" evidence="2">
    <location>
        <begin position="1"/>
        <end position="37"/>
    </location>
</feature>
<feature type="compositionally biased region" description="Polar residues" evidence="2">
    <location>
        <begin position="284"/>
        <end position="293"/>
    </location>
</feature>
<feature type="compositionally biased region" description="Basic and acidic residues" evidence="2">
    <location>
        <begin position="644"/>
        <end position="656"/>
    </location>
</feature>
<accession>A0A974HEY7</accession>
<dbReference type="EMBL" id="CM004477">
    <property type="protein sequence ID" value="OCT75076.1"/>
    <property type="molecule type" value="Genomic_DNA"/>
</dbReference>
<evidence type="ECO:0000256" key="1">
    <source>
        <dbReference type="SAM" id="Coils"/>
    </source>
</evidence>
<feature type="compositionally biased region" description="Basic and acidic residues" evidence="2">
    <location>
        <begin position="1"/>
        <end position="12"/>
    </location>
</feature>
<evidence type="ECO:0000259" key="3">
    <source>
        <dbReference type="Pfam" id="PF23058"/>
    </source>
</evidence>
<dbReference type="GO" id="GO:0003723">
    <property type="term" value="F:RNA binding"/>
    <property type="evidence" value="ECO:0007669"/>
    <property type="project" value="InterPro"/>
</dbReference>
<evidence type="ECO:0000313" key="4">
    <source>
        <dbReference type="EMBL" id="OCT75076.1"/>
    </source>
</evidence>
<organism evidence="4 5">
    <name type="scientific">Xenopus laevis</name>
    <name type="common">African clawed frog</name>
    <dbReference type="NCBI Taxonomy" id="8355"/>
    <lineage>
        <taxon>Eukaryota</taxon>
        <taxon>Metazoa</taxon>
        <taxon>Chordata</taxon>
        <taxon>Craniata</taxon>
        <taxon>Vertebrata</taxon>
        <taxon>Euteleostomi</taxon>
        <taxon>Amphibia</taxon>
        <taxon>Batrachia</taxon>
        <taxon>Anura</taxon>
        <taxon>Pipoidea</taxon>
        <taxon>Pipidae</taxon>
        <taxon>Xenopodinae</taxon>
        <taxon>Xenopus</taxon>
        <taxon>Xenopus</taxon>
    </lineage>
</organism>
<feature type="coiled-coil region" evidence="1">
    <location>
        <begin position="194"/>
        <end position="221"/>
    </location>
</feature>
<sequence>MEVEKFVAESRRQKQRSAAAARAQEVEGAPQGRINPPGAAKTELLWMETQSVPLIVNELPIVSVDVSGKQPVSVSQTDINGKNKETVQKTGACEQQGIQGCAEKQAEAPLCELESVGQKAAALVGALVPALIITPVKEFYVKHKSQKKEHGLCKLGKAHRLELTEEKVLSLKGTDTKEPKITGKVKETLTAEKIAEALKELATLQNKKKKLQLSIKSLTNVLADSEGKMKQLNTWKRDELRGELAEIDFQISELYKDVGPWKEIYQNKQRLETMGSNVCEIPPRTSNSPGSSESETEFIKPLPPKMQRDRGKVNWQNMAFDQQDVDNPEKSKSVIKTFKVNKQKQDLQTERTFELSSDQDFPDLPKRVESTMESGAIERGTVEISAIESGAVESGLNGVMGEGVQERSCKNERVEVQVSGNAVRFPSFLFALLSASGHACEQEFVHAHSSAYSRMRTGAATGPTLAVELAALDHFWKIYNVQKRAGHQNWDDLVVIPMTKPETKNITIVMKNDAIPLEDILVWLGHQCTVLTPLVKIYDEDNVWAGAWRTQVKLEVVGNVPTHLPNSFFIGKEKGTCFYVGQPRQCFKCRSGNHLARSCKVLKCALCNETGHEAESWDRVRCPEAYHNIVKLFPEIDREMRREMQPVGGEREKEQDTEPPLSQEGVSKKQRPVNSQKRGKRPEKKVRGYEVKAANEENVEGEGWKIKRKKQKNTLDQLDPGEGGSEVLTFSLSTGNKFSESKESWSLSLWKSN</sequence>
<dbReference type="PANTHER" id="PTHR22639:SF4">
    <property type="entry name" value="ZINC FINGER CCHC DOMAIN-CONTAINING PROTEIN 3"/>
    <property type="match status" value="1"/>
</dbReference>
<gene>
    <name evidence="4" type="ORF">XELAEV_18034066mg</name>
</gene>
<protein>
    <recommendedName>
        <fullName evidence="3">Zinc finger CCHC domain-containing protein</fullName>
    </recommendedName>
</protein>